<dbReference type="InterPro" id="IPR001563">
    <property type="entry name" value="Peptidase_S10"/>
</dbReference>
<evidence type="ECO:0000313" key="1">
    <source>
        <dbReference type="EMBL" id="MEK8030930.1"/>
    </source>
</evidence>
<name>A0ABU9BPV7_9BURK</name>
<reference evidence="1 2" key="1">
    <citation type="submission" date="2024-04" db="EMBL/GenBank/DDBJ databases">
        <title>Novel species of the genus Ideonella isolated from streams.</title>
        <authorList>
            <person name="Lu H."/>
        </authorList>
    </citation>
    <scope>NUCLEOTIDE SEQUENCE [LARGE SCALE GENOMIC DNA]</scope>
    <source>
        <strain evidence="1 2">DXS29W</strain>
    </source>
</reference>
<proteinExistence type="predicted"/>
<evidence type="ECO:0000313" key="2">
    <source>
        <dbReference type="Proteomes" id="UP001371218"/>
    </source>
</evidence>
<keyword evidence="2" id="KW-1185">Reference proteome</keyword>
<dbReference type="Proteomes" id="UP001371218">
    <property type="component" value="Unassembled WGS sequence"/>
</dbReference>
<dbReference type="InterPro" id="IPR029058">
    <property type="entry name" value="AB_hydrolase_fold"/>
</dbReference>
<sequence>MRLPQPLTTLFASRAGASIGATGWRRSWLGGLAAGAVALSLAACGGGGGGDTSPDDGATLAYDDPVAYSIEPGAALASAAEAAAVTHHQLALPGGTIAYTATAGHLTARALVGDSALASMFYVAYTKDGADPATRPVTFFYNGGPGSATVWLHLGSFGPKRLVTGAPSTSPTKPFPLVDNAESLLDESDLVFIDAVGTGLSQAISPNVNRSFWGVDADADLFRDTIRRWLALNSRAASPLFLFGESYGTLRSAVLAERLESAGVPLAGVILQSSILDYNSNCALFAPDTADCTGYLPTYSAVGAWFKKTHPVPTDLDSFLLDMRSFAELSYQPAVEAHLNGTGSPDDALLTALVDRTGASLSLWNAEFSLGPDRFQWQLLPGQVTGRYDARMAAPLGSPLAAEGDPSSTVISDEFAAAMRAYLPQVLGYGTRTRYQTFSDAITYWDFSHDGNVLPDAIPDLAAAMTLNPTLKVLSVSGVDDLATPFYQTERDLQRLPAMAPRFTVRTYAGGHMTYLDDTSRLAQKADLAAFYRDALAAQRAADSPGDSR</sequence>
<gene>
    <name evidence="1" type="ORF">AACH06_08905</name>
</gene>
<dbReference type="Pfam" id="PF00450">
    <property type="entry name" value="Peptidase_S10"/>
    <property type="match status" value="1"/>
</dbReference>
<accession>A0ABU9BPV7</accession>
<dbReference type="SUPFAM" id="SSF53474">
    <property type="entry name" value="alpha/beta-Hydrolases"/>
    <property type="match status" value="1"/>
</dbReference>
<dbReference type="Gene3D" id="3.40.50.1820">
    <property type="entry name" value="alpha/beta hydrolase"/>
    <property type="match status" value="1"/>
</dbReference>
<organism evidence="1 2">
    <name type="scientific">Ideonella lacteola</name>
    <dbReference type="NCBI Taxonomy" id="2984193"/>
    <lineage>
        <taxon>Bacteria</taxon>
        <taxon>Pseudomonadati</taxon>
        <taxon>Pseudomonadota</taxon>
        <taxon>Betaproteobacteria</taxon>
        <taxon>Burkholderiales</taxon>
        <taxon>Sphaerotilaceae</taxon>
        <taxon>Ideonella</taxon>
    </lineage>
</organism>
<dbReference type="RefSeq" id="WP_341425298.1">
    <property type="nucleotide sequence ID" value="NZ_JBBUTG010000004.1"/>
</dbReference>
<dbReference type="EMBL" id="JBBUTG010000004">
    <property type="protein sequence ID" value="MEK8030930.1"/>
    <property type="molecule type" value="Genomic_DNA"/>
</dbReference>
<comment type="caution">
    <text evidence="1">The sequence shown here is derived from an EMBL/GenBank/DDBJ whole genome shotgun (WGS) entry which is preliminary data.</text>
</comment>
<protein>
    <submittedName>
        <fullName evidence="1">Peptidase S10</fullName>
    </submittedName>
</protein>